<evidence type="ECO:0000256" key="1">
    <source>
        <dbReference type="SAM" id="MobiDB-lite"/>
    </source>
</evidence>
<name>A0A290N074_CAUVI</name>
<organism evidence="3 4">
    <name type="scientific">Caulobacter vibrioides</name>
    <name type="common">Caulobacter crescentus</name>
    <dbReference type="NCBI Taxonomy" id="155892"/>
    <lineage>
        <taxon>Bacteria</taxon>
        <taxon>Pseudomonadati</taxon>
        <taxon>Pseudomonadota</taxon>
        <taxon>Alphaproteobacteria</taxon>
        <taxon>Caulobacterales</taxon>
        <taxon>Caulobacteraceae</taxon>
        <taxon>Caulobacter</taxon>
    </lineage>
</organism>
<feature type="transmembrane region" description="Helical" evidence="2">
    <location>
        <begin position="29"/>
        <end position="51"/>
    </location>
</feature>
<feature type="region of interest" description="Disordered" evidence="1">
    <location>
        <begin position="1"/>
        <end position="20"/>
    </location>
</feature>
<keyword evidence="2" id="KW-0472">Membrane</keyword>
<sequence length="91" mass="9367">MPPKDPPPMWAAKASPSNPPAKPVTAYGVLLRAAAVLAGFFAALMLLSDLLDAVTRGPADPIRLLLTCSWGGAVLICAGATWRAAVQRGEG</sequence>
<evidence type="ECO:0000256" key="2">
    <source>
        <dbReference type="SAM" id="Phobius"/>
    </source>
</evidence>
<keyword evidence="2" id="KW-0812">Transmembrane</keyword>
<keyword evidence="2" id="KW-1133">Transmembrane helix</keyword>
<dbReference type="AlphaFoldDB" id="A0A290N074"/>
<reference evidence="4" key="1">
    <citation type="submission" date="2017-09" db="EMBL/GenBank/DDBJ databases">
        <title>Genome evolution observed in wild isolates of Caulobacter crescentus.</title>
        <authorList>
            <person name="Ely B."/>
            <person name="Wilson K."/>
            <person name="Scott D."/>
        </authorList>
    </citation>
    <scope>NUCLEOTIDE SEQUENCE [LARGE SCALE GENOMIC DNA]</scope>
    <source>
        <strain evidence="4">CB13b1a</strain>
    </source>
</reference>
<feature type="transmembrane region" description="Helical" evidence="2">
    <location>
        <begin position="63"/>
        <end position="85"/>
    </location>
</feature>
<gene>
    <name evidence="3" type="ORF">CA606_18060</name>
</gene>
<protein>
    <submittedName>
        <fullName evidence="3">Uncharacterized protein</fullName>
    </submittedName>
</protein>
<evidence type="ECO:0000313" key="4">
    <source>
        <dbReference type="Proteomes" id="UP000217311"/>
    </source>
</evidence>
<accession>A0A290N074</accession>
<evidence type="ECO:0000313" key="3">
    <source>
        <dbReference type="EMBL" id="ATC34080.1"/>
    </source>
</evidence>
<dbReference type="EMBL" id="CP023315">
    <property type="protein sequence ID" value="ATC34080.1"/>
    <property type="molecule type" value="Genomic_DNA"/>
</dbReference>
<proteinExistence type="predicted"/>
<dbReference type="Proteomes" id="UP000217311">
    <property type="component" value="Chromosome"/>
</dbReference>